<sequence length="69" mass="7857">MEPPQWMEYMDNLFEISHGAGKQNQTTTAVDRAYGKGFTNTCPSYLGTPSSVNHSLWIDIDDRYKSLIQ</sequence>
<accession>A0A2P5CPW5</accession>
<keyword evidence="2" id="KW-1185">Reference proteome</keyword>
<proteinExistence type="predicted"/>
<comment type="caution">
    <text evidence="1">The sequence shown here is derived from an EMBL/GenBank/DDBJ whole genome shotgun (WGS) entry which is preliminary data.</text>
</comment>
<reference evidence="2" key="1">
    <citation type="submission" date="2016-06" db="EMBL/GenBank/DDBJ databases">
        <title>Parallel loss of symbiosis genes in relatives of nitrogen-fixing non-legume Parasponia.</title>
        <authorList>
            <person name="Van Velzen R."/>
            <person name="Holmer R."/>
            <person name="Bu F."/>
            <person name="Rutten L."/>
            <person name="Van Zeijl A."/>
            <person name="Liu W."/>
            <person name="Santuari L."/>
            <person name="Cao Q."/>
            <person name="Sharma T."/>
            <person name="Shen D."/>
            <person name="Roswanjaya Y."/>
            <person name="Wardhani T."/>
            <person name="Kalhor M.S."/>
            <person name="Jansen J."/>
            <person name="Van den Hoogen J."/>
            <person name="Gungor B."/>
            <person name="Hartog M."/>
            <person name="Hontelez J."/>
            <person name="Verver J."/>
            <person name="Yang W.-C."/>
            <person name="Schijlen E."/>
            <person name="Repin R."/>
            <person name="Schilthuizen M."/>
            <person name="Schranz E."/>
            <person name="Heidstra R."/>
            <person name="Miyata K."/>
            <person name="Fedorova E."/>
            <person name="Kohlen W."/>
            <person name="Bisseling T."/>
            <person name="Smit S."/>
            <person name="Geurts R."/>
        </authorList>
    </citation>
    <scope>NUCLEOTIDE SEQUENCE [LARGE SCALE GENOMIC DNA]</scope>
    <source>
        <strain evidence="2">cv. WU1-14</strain>
    </source>
</reference>
<dbReference type="EMBL" id="JXTB01000107">
    <property type="protein sequence ID" value="PON63090.1"/>
    <property type="molecule type" value="Genomic_DNA"/>
</dbReference>
<name>A0A2P5CPW5_PARAD</name>
<evidence type="ECO:0000313" key="1">
    <source>
        <dbReference type="EMBL" id="PON63090.1"/>
    </source>
</evidence>
<protein>
    <submittedName>
        <fullName evidence="1">Uncharacterized protein</fullName>
    </submittedName>
</protein>
<dbReference type="Proteomes" id="UP000237105">
    <property type="component" value="Unassembled WGS sequence"/>
</dbReference>
<dbReference type="OrthoDB" id="10278352at2759"/>
<dbReference type="AlphaFoldDB" id="A0A2P5CPW5"/>
<evidence type="ECO:0000313" key="2">
    <source>
        <dbReference type="Proteomes" id="UP000237105"/>
    </source>
</evidence>
<organism evidence="1 2">
    <name type="scientific">Parasponia andersonii</name>
    <name type="common">Sponia andersonii</name>
    <dbReference type="NCBI Taxonomy" id="3476"/>
    <lineage>
        <taxon>Eukaryota</taxon>
        <taxon>Viridiplantae</taxon>
        <taxon>Streptophyta</taxon>
        <taxon>Embryophyta</taxon>
        <taxon>Tracheophyta</taxon>
        <taxon>Spermatophyta</taxon>
        <taxon>Magnoliopsida</taxon>
        <taxon>eudicotyledons</taxon>
        <taxon>Gunneridae</taxon>
        <taxon>Pentapetalae</taxon>
        <taxon>rosids</taxon>
        <taxon>fabids</taxon>
        <taxon>Rosales</taxon>
        <taxon>Cannabaceae</taxon>
        <taxon>Parasponia</taxon>
    </lineage>
</organism>
<gene>
    <name evidence="1" type="ORF">PanWU01x14_133620</name>
</gene>